<comment type="caution">
    <text evidence="1">The sequence shown here is derived from an EMBL/GenBank/DDBJ whole genome shotgun (WGS) entry which is preliminary data.</text>
</comment>
<accession>A0A7J7MRH5</accession>
<dbReference type="PANTHER" id="PTHR36039:SF2">
    <property type="entry name" value="RNA LIGASE_CYCLIC NUCLEOTIDE PHOSPHODIESTERASE FAMILY PROTEIN"/>
    <property type="match status" value="1"/>
</dbReference>
<evidence type="ECO:0000313" key="2">
    <source>
        <dbReference type="Proteomes" id="UP000541444"/>
    </source>
</evidence>
<sequence length="184" mass="20457">MSEGFAVELYFDTALENQVLKAWNALARRQISTQLIEIGSRPHITLFSTPFVDPLKLQTIIKTIASKTQEHLPLTLSTIGSFPNDGNLLFLSPTPSFALLQFHTQLCEALRRDGVDVGRDYMTDLWVPHCAVAQDVPRNRMAEAFCILRDLKLPVSGHATDIGLVEFSPVREIFSFTLGNVADG</sequence>
<evidence type="ECO:0000313" key="1">
    <source>
        <dbReference type="EMBL" id="KAF6157318.1"/>
    </source>
</evidence>
<reference evidence="1 2" key="1">
    <citation type="journal article" date="2020" name="IScience">
        <title>Genome Sequencing of the Endangered Kingdonia uniflora (Circaeasteraceae, Ranunculales) Reveals Potential Mechanisms of Evolutionary Specialization.</title>
        <authorList>
            <person name="Sun Y."/>
            <person name="Deng T."/>
            <person name="Zhang A."/>
            <person name="Moore M.J."/>
            <person name="Landis J.B."/>
            <person name="Lin N."/>
            <person name="Zhang H."/>
            <person name="Zhang X."/>
            <person name="Huang J."/>
            <person name="Zhang X."/>
            <person name="Sun H."/>
            <person name="Wang H."/>
        </authorList>
    </citation>
    <scope>NUCLEOTIDE SEQUENCE [LARGE SCALE GENOMIC DNA]</scope>
    <source>
        <strain evidence="1">TB1705</strain>
        <tissue evidence="1">Leaf</tissue>
    </source>
</reference>
<dbReference type="InterPro" id="IPR009097">
    <property type="entry name" value="Cyclic_Pdiesterase"/>
</dbReference>
<evidence type="ECO:0008006" key="3">
    <source>
        <dbReference type="Google" id="ProtNLM"/>
    </source>
</evidence>
<dbReference type="Proteomes" id="UP000541444">
    <property type="component" value="Unassembled WGS sequence"/>
</dbReference>
<dbReference type="EMBL" id="JACGCM010001275">
    <property type="protein sequence ID" value="KAF6157318.1"/>
    <property type="molecule type" value="Genomic_DNA"/>
</dbReference>
<dbReference type="Pfam" id="PF13563">
    <property type="entry name" value="2_5_RNA_ligase2"/>
    <property type="match status" value="1"/>
</dbReference>
<keyword evidence="2" id="KW-1185">Reference proteome</keyword>
<dbReference type="OrthoDB" id="1879605at2759"/>
<dbReference type="PANTHER" id="PTHR36039">
    <property type="match status" value="1"/>
</dbReference>
<dbReference type="SUPFAM" id="SSF55144">
    <property type="entry name" value="LigT-like"/>
    <property type="match status" value="1"/>
</dbReference>
<proteinExistence type="predicted"/>
<dbReference type="Gene3D" id="3.90.1140.10">
    <property type="entry name" value="Cyclic phosphodiesterase"/>
    <property type="match status" value="1"/>
</dbReference>
<name>A0A7J7MRH5_9MAGN</name>
<organism evidence="1 2">
    <name type="scientific">Kingdonia uniflora</name>
    <dbReference type="NCBI Taxonomy" id="39325"/>
    <lineage>
        <taxon>Eukaryota</taxon>
        <taxon>Viridiplantae</taxon>
        <taxon>Streptophyta</taxon>
        <taxon>Embryophyta</taxon>
        <taxon>Tracheophyta</taxon>
        <taxon>Spermatophyta</taxon>
        <taxon>Magnoliopsida</taxon>
        <taxon>Ranunculales</taxon>
        <taxon>Circaeasteraceae</taxon>
        <taxon>Kingdonia</taxon>
    </lineage>
</organism>
<dbReference type="AlphaFoldDB" id="A0A7J7MRH5"/>
<gene>
    <name evidence="1" type="ORF">GIB67_004256</name>
</gene>
<protein>
    <recommendedName>
        <fullName evidence="3">RNA ligase/cyclic nucleotide phosphodiesterase family protein</fullName>
    </recommendedName>
</protein>